<dbReference type="Gene3D" id="2.60.15.10">
    <property type="entry name" value="F0F1 ATP synthase delta/epsilon subunit, N-terminal"/>
    <property type="match status" value="1"/>
</dbReference>
<evidence type="ECO:0000313" key="11">
    <source>
        <dbReference type="EMBL" id="MFC6397605.1"/>
    </source>
</evidence>
<accession>A0ABW1X2A4</accession>
<dbReference type="RefSeq" id="WP_343886233.1">
    <property type="nucleotide sequence ID" value="NZ_BAAAKI010000013.1"/>
</dbReference>
<evidence type="ECO:0000256" key="6">
    <source>
        <dbReference type="ARBA" id="ARBA00023196"/>
    </source>
</evidence>
<dbReference type="EMBL" id="JBHSUA010000021">
    <property type="protein sequence ID" value="MFC6397605.1"/>
    <property type="molecule type" value="Genomic_DNA"/>
</dbReference>
<evidence type="ECO:0000256" key="3">
    <source>
        <dbReference type="ARBA" id="ARBA00022448"/>
    </source>
</evidence>
<organism evidence="11 12">
    <name type="scientific">Luteococcus sanguinis</name>
    <dbReference type="NCBI Taxonomy" id="174038"/>
    <lineage>
        <taxon>Bacteria</taxon>
        <taxon>Bacillati</taxon>
        <taxon>Actinomycetota</taxon>
        <taxon>Actinomycetes</taxon>
        <taxon>Propionibacteriales</taxon>
        <taxon>Propionibacteriaceae</taxon>
        <taxon>Luteococcus</taxon>
    </lineage>
</organism>
<comment type="similarity">
    <text evidence="2 8 9">Belongs to the ATPase epsilon chain family.</text>
</comment>
<evidence type="ECO:0000313" key="12">
    <source>
        <dbReference type="Proteomes" id="UP001596266"/>
    </source>
</evidence>
<keyword evidence="8" id="KW-0375">Hydrogen ion transport</keyword>
<evidence type="ECO:0000256" key="5">
    <source>
        <dbReference type="ARBA" id="ARBA00023136"/>
    </source>
</evidence>
<evidence type="ECO:0000256" key="8">
    <source>
        <dbReference type="HAMAP-Rule" id="MF_00530"/>
    </source>
</evidence>
<evidence type="ECO:0000256" key="9">
    <source>
        <dbReference type="RuleBase" id="RU003656"/>
    </source>
</evidence>
<keyword evidence="4 8" id="KW-0406">Ion transport</keyword>
<name>A0ABW1X2A4_9ACTN</name>
<evidence type="ECO:0000256" key="7">
    <source>
        <dbReference type="ARBA" id="ARBA00023310"/>
    </source>
</evidence>
<keyword evidence="8" id="KW-1003">Cell membrane</keyword>
<dbReference type="PANTHER" id="PTHR13822:SF10">
    <property type="entry name" value="ATP SYNTHASE EPSILON CHAIN, CHLOROPLASTIC"/>
    <property type="match status" value="1"/>
</dbReference>
<dbReference type="PANTHER" id="PTHR13822">
    <property type="entry name" value="ATP SYNTHASE DELTA/EPSILON CHAIN"/>
    <property type="match status" value="1"/>
</dbReference>
<keyword evidence="12" id="KW-1185">Reference proteome</keyword>
<dbReference type="NCBIfam" id="NF009977">
    <property type="entry name" value="PRK13442.1"/>
    <property type="match status" value="1"/>
</dbReference>
<dbReference type="HAMAP" id="MF_00530">
    <property type="entry name" value="ATP_synth_epsil_bac"/>
    <property type="match status" value="1"/>
</dbReference>
<proteinExistence type="inferred from homology"/>
<keyword evidence="6 8" id="KW-0139">CF(1)</keyword>
<comment type="function">
    <text evidence="8">Produces ATP from ADP in the presence of a proton gradient across the membrane.</text>
</comment>
<keyword evidence="3 8" id="KW-0813">Transport</keyword>
<evidence type="ECO:0000259" key="10">
    <source>
        <dbReference type="Pfam" id="PF02823"/>
    </source>
</evidence>
<evidence type="ECO:0000256" key="1">
    <source>
        <dbReference type="ARBA" id="ARBA00004202"/>
    </source>
</evidence>
<protein>
    <recommendedName>
        <fullName evidence="8">ATP synthase epsilon chain</fullName>
    </recommendedName>
    <alternativeName>
        <fullName evidence="8">ATP synthase F1 sector epsilon subunit</fullName>
    </alternativeName>
    <alternativeName>
        <fullName evidence="8">F-ATPase epsilon subunit</fullName>
    </alternativeName>
</protein>
<keyword evidence="7 8" id="KW-0066">ATP synthesis</keyword>
<dbReference type="Proteomes" id="UP001596266">
    <property type="component" value="Unassembled WGS sequence"/>
</dbReference>
<feature type="domain" description="ATP synthase F1 complex delta/epsilon subunit N-terminal" evidence="10">
    <location>
        <begin position="5"/>
        <end position="82"/>
    </location>
</feature>
<reference evidence="12" key="1">
    <citation type="journal article" date="2019" name="Int. J. Syst. Evol. Microbiol.">
        <title>The Global Catalogue of Microorganisms (GCM) 10K type strain sequencing project: providing services to taxonomists for standard genome sequencing and annotation.</title>
        <authorList>
            <consortium name="The Broad Institute Genomics Platform"/>
            <consortium name="The Broad Institute Genome Sequencing Center for Infectious Disease"/>
            <person name="Wu L."/>
            <person name="Ma J."/>
        </authorList>
    </citation>
    <scope>NUCLEOTIDE SEQUENCE [LARGE SCALE GENOMIC DNA]</scope>
    <source>
        <strain evidence="12">CGMCC 1.15277</strain>
    </source>
</reference>
<comment type="subunit">
    <text evidence="8 9">F-type ATPases have 2 components, CF(1) - the catalytic core - and CF(0) - the membrane proton channel. CF(1) has five subunits: alpha(3), beta(3), gamma(1), delta(1), epsilon(1). CF(0) has three main subunits: a, b and c.</text>
</comment>
<dbReference type="CDD" id="cd12152">
    <property type="entry name" value="F1-ATPase_delta"/>
    <property type="match status" value="1"/>
</dbReference>
<comment type="subcellular location">
    <subcellularLocation>
        <location evidence="1 8">Cell membrane</location>
        <topology evidence="1 8">Peripheral membrane protein</topology>
    </subcellularLocation>
</comment>
<dbReference type="NCBIfam" id="TIGR01216">
    <property type="entry name" value="ATP_synt_epsi"/>
    <property type="match status" value="1"/>
</dbReference>
<dbReference type="SUPFAM" id="SSF51344">
    <property type="entry name" value="Epsilon subunit of F1F0-ATP synthase N-terminal domain"/>
    <property type="match status" value="1"/>
</dbReference>
<dbReference type="Pfam" id="PF02823">
    <property type="entry name" value="ATP-synt_DE_N"/>
    <property type="match status" value="1"/>
</dbReference>
<comment type="caution">
    <text evidence="11">The sequence shown here is derived from an EMBL/GenBank/DDBJ whole genome shotgun (WGS) entry which is preliminary data.</text>
</comment>
<gene>
    <name evidence="8" type="primary">atpC</name>
    <name evidence="11" type="ORF">ACFP57_11520</name>
</gene>
<keyword evidence="5 8" id="KW-0472">Membrane</keyword>
<evidence type="ECO:0000256" key="2">
    <source>
        <dbReference type="ARBA" id="ARBA00005712"/>
    </source>
</evidence>
<evidence type="ECO:0000256" key="4">
    <source>
        <dbReference type="ARBA" id="ARBA00023065"/>
    </source>
</evidence>
<dbReference type="InterPro" id="IPR036771">
    <property type="entry name" value="ATPsynth_dsu/esu_N"/>
</dbReference>
<dbReference type="InterPro" id="IPR001469">
    <property type="entry name" value="ATP_synth_F1_dsu/esu"/>
</dbReference>
<dbReference type="InterPro" id="IPR020546">
    <property type="entry name" value="ATP_synth_F1_dsu/esu_N"/>
</dbReference>
<sequence length="137" mass="14528">MAAPLNVEVVAADRMVWEGEAEMVIVRTTEGDIGIQSGHEPLLAGLVPCAAEIVASDGRREMVAIDGGFLSVAANRVSLVSQYATMSQEVSVDAAQAEFDTLSKLHQDGDATQDEVHRMHLAAAQLKAARKGNSHAF</sequence>